<dbReference type="GO" id="GO:0016020">
    <property type="term" value="C:membrane"/>
    <property type="evidence" value="ECO:0007669"/>
    <property type="project" value="UniProtKB-SubCell"/>
</dbReference>
<evidence type="ECO:0000256" key="5">
    <source>
        <dbReference type="ARBA" id="ARBA00022679"/>
    </source>
</evidence>
<keyword evidence="6 11" id="KW-0418">Kinase</keyword>
<dbReference type="Gene3D" id="1.10.287.130">
    <property type="match status" value="1"/>
</dbReference>
<feature type="domain" description="HAMP" evidence="10">
    <location>
        <begin position="310"/>
        <end position="362"/>
    </location>
</feature>
<dbReference type="OrthoDB" id="9792686at2"/>
<accession>A0A250JZF9</accession>
<feature type="coiled-coil region" evidence="7">
    <location>
        <begin position="368"/>
        <end position="395"/>
    </location>
</feature>
<dbReference type="PROSITE" id="PS50885">
    <property type="entry name" value="HAMP"/>
    <property type="match status" value="1"/>
</dbReference>
<gene>
    <name evidence="11" type="ORF">MYMAC_004361</name>
</gene>
<dbReference type="InterPro" id="IPR003660">
    <property type="entry name" value="HAMP_dom"/>
</dbReference>
<organism evidence="11 12">
    <name type="scientific">Corallococcus macrosporus DSM 14697</name>
    <dbReference type="NCBI Taxonomy" id="1189310"/>
    <lineage>
        <taxon>Bacteria</taxon>
        <taxon>Pseudomonadati</taxon>
        <taxon>Myxococcota</taxon>
        <taxon>Myxococcia</taxon>
        <taxon>Myxococcales</taxon>
        <taxon>Cystobacterineae</taxon>
        <taxon>Myxococcaceae</taxon>
        <taxon>Corallococcus</taxon>
    </lineage>
</organism>
<dbReference type="SMART" id="SM00387">
    <property type="entry name" value="HATPase_c"/>
    <property type="match status" value="1"/>
</dbReference>
<dbReference type="AlphaFoldDB" id="A0A250JZF9"/>
<dbReference type="InterPro" id="IPR036890">
    <property type="entry name" value="HATPase_C_sf"/>
</dbReference>
<dbReference type="RefSeq" id="WP_095959515.1">
    <property type="nucleotide sequence ID" value="NZ_CP022203.1"/>
</dbReference>
<keyword evidence="5" id="KW-0808">Transferase</keyword>
<dbReference type="InterPro" id="IPR036097">
    <property type="entry name" value="HisK_dim/P_sf"/>
</dbReference>
<evidence type="ECO:0000256" key="2">
    <source>
        <dbReference type="ARBA" id="ARBA00004370"/>
    </source>
</evidence>
<evidence type="ECO:0000259" key="9">
    <source>
        <dbReference type="PROSITE" id="PS50109"/>
    </source>
</evidence>
<dbReference type="Pfam" id="PF00512">
    <property type="entry name" value="HisKA"/>
    <property type="match status" value="1"/>
</dbReference>
<dbReference type="PRINTS" id="PR00344">
    <property type="entry name" value="BCTRLSENSOR"/>
</dbReference>
<keyword evidence="12" id="KW-1185">Reference proteome</keyword>
<reference evidence="11 12" key="1">
    <citation type="submission" date="2017-06" db="EMBL/GenBank/DDBJ databases">
        <title>Sequencing and comparative analysis of myxobacterial genomes.</title>
        <authorList>
            <person name="Rupp O."/>
            <person name="Goesmann A."/>
            <person name="Sogaard-Andersen L."/>
        </authorList>
    </citation>
    <scope>NUCLEOTIDE SEQUENCE [LARGE SCALE GENOMIC DNA]</scope>
    <source>
        <strain evidence="11 12">DSM 14697</strain>
    </source>
</reference>
<proteinExistence type="predicted"/>
<dbReference type="CDD" id="cd00082">
    <property type="entry name" value="HisKA"/>
    <property type="match status" value="1"/>
</dbReference>
<evidence type="ECO:0000256" key="8">
    <source>
        <dbReference type="SAM" id="Phobius"/>
    </source>
</evidence>
<dbReference type="SMART" id="SM00304">
    <property type="entry name" value="HAMP"/>
    <property type="match status" value="1"/>
</dbReference>
<evidence type="ECO:0000259" key="10">
    <source>
        <dbReference type="PROSITE" id="PS50885"/>
    </source>
</evidence>
<feature type="domain" description="Histidine kinase" evidence="9">
    <location>
        <begin position="404"/>
        <end position="615"/>
    </location>
</feature>
<dbReference type="InterPro" id="IPR005467">
    <property type="entry name" value="His_kinase_dom"/>
</dbReference>
<dbReference type="PROSITE" id="PS50109">
    <property type="entry name" value="HIS_KIN"/>
    <property type="match status" value="1"/>
</dbReference>
<dbReference type="Pfam" id="PF02518">
    <property type="entry name" value="HATPase_c"/>
    <property type="match status" value="1"/>
</dbReference>
<dbReference type="GO" id="GO:0000155">
    <property type="term" value="F:phosphorelay sensor kinase activity"/>
    <property type="evidence" value="ECO:0007669"/>
    <property type="project" value="InterPro"/>
</dbReference>
<keyword evidence="8" id="KW-0472">Membrane</keyword>
<dbReference type="Proteomes" id="UP000217343">
    <property type="component" value="Chromosome"/>
</dbReference>
<dbReference type="CDD" id="cd06225">
    <property type="entry name" value="HAMP"/>
    <property type="match status" value="1"/>
</dbReference>
<dbReference type="EMBL" id="CP022203">
    <property type="protein sequence ID" value="ATB48731.1"/>
    <property type="molecule type" value="Genomic_DNA"/>
</dbReference>
<keyword evidence="8" id="KW-1133">Transmembrane helix</keyword>
<comment type="subcellular location">
    <subcellularLocation>
        <location evidence="2">Membrane</location>
    </subcellularLocation>
</comment>
<dbReference type="Pfam" id="PF00672">
    <property type="entry name" value="HAMP"/>
    <property type="match status" value="1"/>
</dbReference>
<sequence>MRLYQQLVLFMLAATVLPLAAVGFLLLSRAEAELAARIDAEQRAQATATAESVGATVMEVVDALARSAELIDWQAASDAETQGALRLLYGQSPAVSAVLKLDAEGRPLGAPVFRARAFDGHPAFSPDSVDRLVRSIPVQTLRGGGKGQAALGSAYVHAEEGRSAVAVAVKLAEGDGAPFAVAEVVLQPLEAVLRRRLGDGLGRIHLVDEERRVLASTVPERRGQVLPPELGARLLAPAAPLAEPVRSFRVESPARRVSVARVPHGMRFDVLVEVDEAAALAPVHGMRRTVLLSIGATFLVLLGLGALFTRRLNLRLAEVVRGAEAYGRGELDTRVKVTGQDELSELATTFNRMGEELEAARARMLRWNDDLRVRVDEATAELKAAQAQLVEAQKLAAVGQLGAGVAHEINNPLAGILGNVQLLMLDRGAADPDLESLRKIEQSAKRCKEITQNLLRFSQQRERAELRPVDLNAVVRDALTLTEHQVRGEGVVLTSVLEDGLSRVRADPGHLSQVVLALVSNARTAMLKSPDKRLTLRTGEADGFGFLEVEDTGKGIAPSHRPRIFEPFFTTKDVWSNVGLGLSVAWRVVTEAGGSIEVRSEVEQGSCFTVKLPKA</sequence>
<keyword evidence="4" id="KW-0597">Phosphoprotein</keyword>
<dbReference type="EC" id="2.7.13.3" evidence="3"/>
<dbReference type="PANTHER" id="PTHR43065">
    <property type="entry name" value="SENSOR HISTIDINE KINASE"/>
    <property type="match status" value="1"/>
</dbReference>
<keyword evidence="8" id="KW-0812">Transmembrane</keyword>
<evidence type="ECO:0000256" key="1">
    <source>
        <dbReference type="ARBA" id="ARBA00000085"/>
    </source>
</evidence>
<evidence type="ECO:0000313" key="12">
    <source>
        <dbReference type="Proteomes" id="UP000217343"/>
    </source>
</evidence>
<evidence type="ECO:0000313" key="11">
    <source>
        <dbReference type="EMBL" id="ATB48731.1"/>
    </source>
</evidence>
<name>A0A250JZF9_9BACT</name>
<feature type="transmembrane region" description="Helical" evidence="8">
    <location>
        <begin position="290"/>
        <end position="308"/>
    </location>
</feature>
<evidence type="ECO:0000256" key="3">
    <source>
        <dbReference type="ARBA" id="ARBA00012438"/>
    </source>
</evidence>
<comment type="catalytic activity">
    <reaction evidence="1">
        <text>ATP + protein L-histidine = ADP + protein N-phospho-L-histidine.</text>
        <dbReference type="EC" id="2.7.13.3"/>
    </reaction>
</comment>
<dbReference type="InterPro" id="IPR003594">
    <property type="entry name" value="HATPase_dom"/>
</dbReference>
<dbReference type="SUPFAM" id="SSF47384">
    <property type="entry name" value="Homodimeric domain of signal transducing histidine kinase"/>
    <property type="match status" value="1"/>
</dbReference>
<evidence type="ECO:0000256" key="6">
    <source>
        <dbReference type="ARBA" id="ARBA00022777"/>
    </source>
</evidence>
<evidence type="ECO:0000256" key="4">
    <source>
        <dbReference type="ARBA" id="ARBA00022553"/>
    </source>
</evidence>
<dbReference type="SMART" id="SM00388">
    <property type="entry name" value="HisKA"/>
    <property type="match status" value="1"/>
</dbReference>
<dbReference type="Gene3D" id="6.10.340.10">
    <property type="match status" value="1"/>
</dbReference>
<keyword evidence="7" id="KW-0175">Coiled coil</keyword>
<dbReference type="SUPFAM" id="SSF158472">
    <property type="entry name" value="HAMP domain-like"/>
    <property type="match status" value="1"/>
</dbReference>
<dbReference type="Gene3D" id="3.30.565.10">
    <property type="entry name" value="Histidine kinase-like ATPase, C-terminal domain"/>
    <property type="match status" value="1"/>
</dbReference>
<dbReference type="KEGG" id="mmas:MYMAC_004361"/>
<dbReference type="PANTHER" id="PTHR43065:SF42">
    <property type="entry name" value="TWO-COMPONENT SENSOR PPRA"/>
    <property type="match status" value="1"/>
</dbReference>
<dbReference type="InterPro" id="IPR003661">
    <property type="entry name" value="HisK_dim/P_dom"/>
</dbReference>
<dbReference type="SUPFAM" id="SSF55874">
    <property type="entry name" value="ATPase domain of HSP90 chaperone/DNA topoisomerase II/histidine kinase"/>
    <property type="match status" value="1"/>
</dbReference>
<protein>
    <recommendedName>
        <fullName evidence="3">histidine kinase</fullName>
        <ecNumber evidence="3">2.7.13.3</ecNumber>
    </recommendedName>
</protein>
<dbReference type="InterPro" id="IPR004358">
    <property type="entry name" value="Sig_transdc_His_kin-like_C"/>
</dbReference>
<evidence type="ECO:0000256" key="7">
    <source>
        <dbReference type="SAM" id="Coils"/>
    </source>
</evidence>